<dbReference type="AlphaFoldDB" id="A0A2S2FDL3"/>
<name>A0A2S2FDL3_9GAMM</name>
<gene>
    <name evidence="1" type="ORF">DJ533_10585</name>
</gene>
<accession>A0A2S2FDL3</accession>
<dbReference type="EMBL" id="CP029397">
    <property type="protein sequence ID" value="AWL28980.1"/>
    <property type="molecule type" value="Genomic_DNA"/>
</dbReference>
<protein>
    <recommendedName>
        <fullName evidence="3">Head decoration protein</fullName>
    </recommendedName>
</protein>
<evidence type="ECO:0000313" key="2">
    <source>
        <dbReference type="Proteomes" id="UP000245977"/>
    </source>
</evidence>
<proteinExistence type="predicted"/>
<keyword evidence="2" id="KW-1185">Reference proteome</keyword>
<dbReference type="RefSeq" id="WP_065995060.1">
    <property type="nucleotide sequence ID" value="NZ_CP029397.2"/>
</dbReference>
<sequence length="125" mass="13575">MSNTTYLGTVTRETRPFNLDVSKLRRANAKVTTAKAYKAGDLLTLSETNVVDHALDEKTWNVVCGQDVTAVQATKMAADGIEIPIYFGGVFSIEAICLAGVYLDTAKYDAARAKATLNHIEFSKV</sequence>
<evidence type="ECO:0008006" key="3">
    <source>
        <dbReference type="Google" id="ProtNLM"/>
    </source>
</evidence>
<evidence type="ECO:0000313" key="1">
    <source>
        <dbReference type="EMBL" id="AWL28980.1"/>
    </source>
</evidence>
<reference evidence="1" key="1">
    <citation type="submission" date="2019-08" db="EMBL/GenBank/DDBJ databases">
        <title>The complete genome of Acinetobacter defluvii strain WCHAD010030.</title>
        <authorList>
            <person name="Hu Y."/>
            <person name="Qin J."/>
            <person name="Feng Y."/>
            <person name="Zong Z."/>
        </authorList>
    </citation>
    <scope>NUCLEOTIDE SEQUENCE</scope>
    <source>
        <strain evidence="1">WCHA30</strain>
    </source>
</reference>
<dbReference type="Proteomes" id="UP000245977">
    <property type="component" value="Chromosome"/>
</dbReference>
<organism evidence="1 2">
    <name type="scientific">Acinetobacter defluvii</name>
    <dbReference type="NCBI Taxonomy" id="1871111"/>
    <lineage>
        <taxon>Bacteria</taxon>
        <taxon>Pseudomonadati</taxon>
        <taxon>Pseudomonadota</taxon>
        <taxon>Gammaproteobacteria</taxon>
        <taxon>Moraxellales</taxon>
        <taxon>Moraxellaceae</taxon>
        <taxon>Acinetobacter</taxon>
    </lineage>
</organism>
<dbReference type="STRING" id="1871111.GCA_001704615_01183"/>
<dbReference type="OrthoDB" id="6710589at2"/>
<dbReference type="KEGG" id="adv:DJ533_10585"/>